<evidence type="ECO:0000313" key="3">
    <source>
        <dbReference type="Proteomes" id="UP000095284"/>
    </source>
</evidence>
<dbReference type="EMBL" id="CAJFCV020000005">
    <property type="protein sequence ID" value="CAG9121559.1"/>
    <property type="molecule type" value="Genomic_DNA"/>
</dbReference>
<dbReference type="Proteomes" id="UP000095284">
    <property type="component" value="Unplaced"/>
</dbReference>
<accession>A0A1I7RXC4</accession>
<evidence type="ECO:0000256" key="1">
    <source>
        <dbReference type="SAM" id="Coils"/>
    </source>
</evidence>
<dbReference type="WBParaSite" id="BXY_0538900.1">
    <property type="protein sequence ID" value="BXY_0538900.1"/>
    <property type="gene ID" value="BXY_0538900"/>
</dbReference>
<dbReference type="Proteomes" id="UP000582659">
    <property type="component" value="Unassembled WGS sequence"/>
</dbReference>
<name>A0A1I7RXC4_BURXY</name>
<dbReference type="AlphaFoldDB" id="A0A1I7RXC4"/>
<dbReference type="EMBL" id="CAJFDI010000005">
    <property type="protein sequence ID" value="CAD5230570.1"/>
    <property type="molecule type" value="Genomic_DNA"/>
</dbReference>
<evidence type="ECO:0000313" key="2">
    <source>
        <dbReference type="EMBL" id="CAD5230570.1"/>
    </source>
</evidence>
<keyword evidence="1" id="KW-0175">Coiled coil</keyword>
<gene>
    <name evidence="2" type="ORF">BXYJ_LOCUS11053</name>
</gene>
<keyword evidence="4" id="KW-1185">Reference proteome</keyword>
<feature type="coiled-coil region" evidence="1">
    <location>
        <begin position="196"/>
        <end position="290"/>
    </location>
</feature>
<evidence type="ECO:0000313" key="5">
    <source>
        <dbReference type="WBParaSite" id="BXY_0538900.1"/>
    </source>
</evidence>
<sequence>MCNIVDIKLELKNLLNPNELQYSQLIESSDRELQNLRANAVDSEIIKGLEDRLKNAKTDAENERQKLAELRSAKQSLEDRLQRAENELKGSADKSSRLEANLAKISRDLEAEKAAKMELEKLFAQKNDDLEEALERVAELTDELRLLEEDNSSSSSAINQIASTLQVAPESSKILEELSKRATRLRTLESQVSDGDNSRRKLVEELQNQIENLEKERNANLRELKEATARCNEHVEKVESLEKGNKEELVLLKNEVNRLKSRELDLEQDLDRFKRSEQALSERLRAAEQELSRSSTVDGAAMEKISMLEADLEEMGKQNSILRVVYKGPMPPFCPPPLEEGKDRLL</sequence>
<feature type="coiled-coil region" evidence="1">
    <location>
        <begin position="46"/>
        <end position="157"/>
    </location>
</feature>
<proteinExistence type="predicted"/>
<organism evidence="3 5">
    <name type="scientific">Bursaphelenchus xylophilus</name>
    <name type="common">Pinewood nematode worm</name>
    <name type="synonym">Aphelenchoides xylophilus</name>
    <dbReference type="NCBI Taxonomy" id="6326"/>
    <lineage>
        <taxon>Eukaryota</taxon>
        <taxon>Metazoa</taxon>
        <taxon>Ecdysozoa</taxon>
        <taxon>Nematoda</taxon>
        <taxon>Chromadorea</taxon>
        <taxon>Rhabditida</taxon>
        <taxon>Tylenchina</taxon>
        <taxon>Tylenchomorpha</taxon>
        <taxon>Aphelenchoidea</taxon>
        <taxon>Aphelenchoididae</taxon>
        <taxon>Bursaphelenchus</taxon>
    </lineage>
</organism>
<reference evidence="5" key="1">
    <citation type="submission" date="2016-11" db="UniProtKB">
        <authorList>
            <consortium name="WormBaseParasite"/>
        </authorList>
    </citation>
    <scope>IDENTIFICATION</scope>
</reference>
<reference evidence="2" key="2">
    <citation type="submission" date="2020-09" db="EMBL/GenBank/DDBJ databases">
        <authorList>
            <person name="Kikuchi T."/>
        </authorList>
    </citation>
    <scope>NUCLEOTIDE SEQUENCE</scope>
    <source>
        <strain evidence="2">Ka4C1</strain>
    </source>
</reference>
<dbReference type="SMR" id="A0A1I7RXC4"/>
<protein>
    <submittedName>
        <fullName evidence="2">(pine wood nematode) hypothetical protein</fullName>
    </submittedName>
</protein>
<dbReference type="Proteomes" id="UP000659654">
    <property type="component" value="Unassembled WGS sequence"/>
</dbReference>
<evidence type="ECO:0000313" key="4">
    <source>
        <dbReference type="Proteomes" id="UP000659654"/>
    </source>
</evidence>